<sequence length="1026" mass="115564">MLIKVLLVLLVLNSVTCGKTVEFKDRDNQISKRLKRSDGNGDTMMGSDGQVLVYYNGIWGTICSDSWGEEESQVACREAGYQHGYPYEYYGEISKPMWLYSMECNGTETSLKSCQATELNSDNYCGSSHTGASVYCYNDDDLNEYRLVGGDKPNNGRVQVKYNNTWNYLCDNYGFYDSKANLLCKQLGYKQGETFRNPRFANITGGYWRNYFSCYNNQPLLDLCEHRNWTYEANSCYNTPGIYCYGSVRLSSKYSNSSGALLVNEGNEYKTVCADHFDQNAANVVCRELGFPSGGRILPGNNFNVRRTSINKRYRCTGYEASLMECSTEDSITCNNHVTTLSCSNGGHFTTQEQDGDTMMSSDGQVLVYYNGIWGTICPDSWGGEESQVACREAGYQHGYSYEYYGERSKLMWLYSMECNGTESSLKSCQATELNGDKYCRSSHLGASVYCYNDDDLNEYRLVGGDKPNNGRVQVKYNNTWNYLCDNYGFYDSKANLLCKQLGYKQGETFRNPRFANITGGYWRNYFSCYNNEPLLDLCEHRNWTYEANEANSCYRTPGVYCYGSVRLSSKYSNSSGALLVNEDNEYKTVCADHFDQNAVNVVCRELGFPSGGRILPGNNFNVHRSSMNKRYRCTGYEASLMECSTEDSSITCNNHVTTLSCSNGGVTCNNSVQEQDGDTMMNSDGQVLVYYNGIWGTICSDSWGEEESQVACREAGYQHGYPYEYYAERSKPMWLYAMECNGTETSLKSCHATELNGDKYCGSSHLGASAYCYNDDDLNEYRLVGGDKSNNGRVQIKYNNTWNYLCDNNGVYGSKINLLCKQLGYKQGETFRNPRFANITGGYWRNSFSCYNNQPLLDLCEHRNWTYEANSCSFTFGIYCYGSVRLSSKYSNSSGALLVNEGKEYKTVCADHFDQNAVNVVCRELGFPSGGRILPGNNFNVHRSSMNKRYRCTGYEASLMECSTEDSSITCNNHVTTLSCSNGGHSTTQVQGGNRSMIENELIGIRIEAVETVDGVDAALRNFQN</sequence>
<comment type="caution">
    <text evidence="12">The sequence shown here is derived from an EMBL/GenBank/DDBJ whole genome shotgun (WGS) entry which is preliminary data.</text>
</comment>
<dbReference type="Proteomes" id="UP001347796">
    <property type="component" value="Unassembled WGS sequence"/>
</dbReference>
<dbReference type="PANTHER" id="PTHR45817">
    <property type="entry name" value="LYSYL OXIDASE-LIKE-RELATED"/>
    <property type="match status" value="1"/>
</dbReference>
<organism evidence="12 13">
    <name type="scientific">Patella caerulea</name>
    <name type="common">Rayed Mediterranean limpet</name>
    <dbReference type="NCBI Taxonomy" id="87958"/>
    <lineage>
        <taxon>Eukaryota</taxon>
        <taxon>Metazoa</taxon>
        <taxon>Spiralia</taxon>
        <taxon>Lophotrochozoa</taxon>
        <taxon>Mollusca</taxon>
        <taxon>Gastropoda</taxon>
        <taxon>Patellogastropoda</taxon>
        <taxon>Patelloidea</taxon>
        <taxon>Patellidae</taxon>
        <taxon>Patella</taxon>
    </lineage>
</organism>
<dbReference type="PROSITE" id="PS50287">
    <property type="entry name" value="SRCR_2"/>
    <property type="match status" value="9"/>
</dbReference>
<feature type="chain" id="PRO_5042921245" description="SRCR domain-containing protein" evidence="10">
    <location>
        <begin position="19"/>
        <end position="1026"/>
    </location>
</feature>
<feature type="disulfide bond" evidence="9">
    <location>
        <begin position="214"/>
        <end position="224"/>
    </location>
</feature>
<feature type="disulfide bond" evidence="9">
    <location>
        <begin position="316"/>
        <end position="326"/>
    </location>
</feature>
<dbReference type="GO" id="GO:0016020">
    <property type="term" value="C:membrane"/>
    <property type="evidence" value="ECO:0007669"/>
    <property type="project" value="UniProtKB-SubCell"/>
</dbReference>
<evidence type="ECO:0000256" key="1">
    <source>
        <dbReference type="ARBA" id="ARBA00004167"/>
    </source>
</evidence>
<evidence type="ECO:0000256" key="3">
    <source>
        <dbReference type="ARBA" id="ARBA00022729"/>
    </source>
</evidence>
<protein>
    <recommendedName>
        <fullName evidence="11">SRCR domain-containing protein</fullName>
    </recommendedName>
</protein>
<keyword evidence="2" id="KW-0812">Transmembrane</keyword>
<feature type="disulfide bond" evidence="9">
    <location>
        <begin position="419"/>
        <end position="429"/>
    </location>
</feature>
<feature type="domain" description="SRCR" evidence="11">
    <location>
        <begin position="566"/>
        <end position="670"/>
    </location>
</feature>
<accession>A0AAN8Q7M4</accession>
<evidence type="ECO:0000256" key="9">
    <source>
        <dbReference type="PROSITE-ProRule" id="PRU00196"/>
    </source>
</evidence>
<feature type="disulfide bond" evidence="9">
    <location>
        <begin position="953"/>
        <end position="963"/>
    </location>
</feature>
<dbReference type="Gene3D" id="3.10.250.10">
    <property type="entry name" value="SRCR-like domain"/>
    <property type="match status" value="9"/>
</dbReference>
<evidence type="ECO:0000256" key="2">
    <source>
        <dbReference type="ARBA" id="ARBA00022692"/>
    </source>
</evidence>
<dbReference type="PANTHER" id="PTHR45817:SF10">
    <property type="entry name" value="LYSYL OXIDASE HOMOLOG"/>
    <property type="match status" value="1"/>
</dbReference>
<evidence type="ECO:0000313" key="13">
    <source>
        <dbReference type="Proteomes" id="UP001347796"/>
    </source>
</evidence>
<feature type="disulfide bond" evidence="9">
    <location>
        <begin position="529"/>
        <end position="539"/>
    </location>
</feature>
<dbReference type="InterPro" id="IPR050912">
    <property type="entry name" value="LOX-like_protein"/>
</dbReference>
<feature type="signal peptide" evidence="10">
    <location>
        <begin position="1"/>
        <end position="18"/>
    </location>
</feature>
<feature type="domain" description="SRCR" evidence="11">
    <location>
        <begin position="782"/>
        <end position="882"/>
    </location>
</feature>
<dbReference type="FunFam" id="3.10.250.10:FF:000016">
    <property type="entry name" value="Scavenger receptor cysteine-rich protein type 12"/>
    <property type="match status" value="6"/>
</dbReference>
<keyword evidence="7 9" id="KW-1015">Disulfide bond</keyword>
<evidence type="ECO:0000256" key="4">
    <source>
        <dbReference type="ARBA" id="ARBA00022737"/>
    </source>
</evidence>
<dbReference type="SMART" id="SM00202">
    <property type="entry name" value="SR"/>
    <property type="match status" value="9"/>
</dbReference>
<comment type="subcellular location">
    <subcellularLocation>
        <location evidence="1">Membrane</location>
        <topology evidence="1">Single-pass membrane protein</topology>
    </subcellularLocation>
</comment>
<dbReference type="GO" id="GO:0005615">
    <property type="term" value="C:extracellular space"/>
    <property type="evidence" value="ECO:0007669"/>
    <property type="project" value="TreeGrafter"/>
</dbReference>
<feature type="domain" description="SRCR" evidence="11">
    <location>
        <begin position="145"/>
        <end position="245"/>
    </location>
</feature>
<keyword evidence="8" id="KW-0325">Glycoprotein</keyword>
<keyword evidence="13" id="KW-1185">Reference proteome</keyword>
<feature type="disulfide bond" evidence="9">
    <location>
        <begin position="851"/>
        <end position="861"/>
    </location>
</feature>
<keyword evidence="4" id="KW-0677">Repeat</keyword>
<feature type="disulfide bond" evidence="9">
    <location>
        <begin position="634"/>
        <end position="644"/>
    </location>
</feature>
<dbReference type="Pfam" id="PF00530">
    <property type="entry name" value="SRCR"/>
    <property type="match status" value="9"/>
</dbReference>
<feature type="domain" description="SRCR" evidence="11">
    <location>
        <begin position="885"/>
        <end position="982"/>
    </location>
</feature>
<evidence type="ECO:0000256" key="7">
    <source>
        <dbReference type="ARBA" id="ARBA00023157"/>
    </source>
</evidence>
<dbReference type="SUPFAM" id="SSF56487">
    <property type="entry name" value="SRCR-like"/>
    <property type="match status" value="9"/>
</dbReference>
<feature type="domain" description="SRCR" evidence="11">
    <location>
        <begin position="673"/>
        <end position="774"/>
    </location>
</feature>
<keyword evidence="5" id="KW-1133">Transmembrane helix</keyword>
<feature type="domain" description="SRCR" evidence="11">
    <location>
        <begin position="351"/>
        <end position="452"/>
    </location>
</feature>
<dbReference type="InterPro" id="IPR036772">
    <property type="entry name" value="SRCR-like_dom_sf"/>
</dbReference>
<evidence type="ECO:0000259" key="11">
    <source>
        <dbReference type="PROSITE" id="PS50287"/>
    </source>
</evidence>
<gene>
    <name evidence="12" type="ORF">SNE40_000947</name>
</gene>
<keyword evidence="6" id="KW-0472">Membrane</keyword>
<feature type="disulfide bond" evidence="9">
    <location>
        <begin position="104"/>
        <end position="114"/>
    </location>
</feature>
<comment type="caution">
    <text evidence="9">Lacks conserved residue(s) required for the propagation of feature annotation.</text>
</comment>
<evidence type="ECO:0000256" key="5">
    <source>
        <dbReference type="ARBA" id="ARBA00022989"/>
    </source>
</evidence>
<proteinExistence type="predicted"/>
<feature type="domain" description="SRCR" evidence="11">
    <location>
        <begin position="34"/>
        <end position="137"/>
    </location>
</feature>
<evidence type="ECO:0000256" key="6">
    <source>
        <dbReference type="ARBA" id="ARBA00023136"/>
    </source>
</evidence>
<feature type="domain" description="SRCR" evidence="11">
    <location>
        <begin position="460"/>
        <end position="563"/>
    </location>
</feature>
<dbReference type="GO" id="GO:0030199">
    <property type="term" value="P:collagen fibril organization"/>
    <property type="evidence" value="ECO:0007669"/>
    <property type="project" value="TreeGrafter"/>
</dbReference>
<evidence type="ECO:0000256" key="10">
    <source>
        <dbReference type="SAM" id="SignalP"/>
    </source>
</evidence>
<dbReference type="PRINTS" id="PR00258">
    <property type="entry name" value="SPERACTRCPTR"/>
</dbReference>
<reference evidence="12 13" key="1">
    <citation type="submission" date="2024-01" db="EMBL/GenBank/DDBJ databases">
        <title>The genome of the rayed Mediterranean limpet Patella caerulea (Linnaeus, 1758).</title>
        <authorList>
            <person name="Anh-Thu Weber A."/>
            <person name="Halstead-Nussloch G."/>
        </authorList>
    </citation>
    <scope>NUCLEOTIDE SEQUENCE [LARGE SCALE GENOMIC DNA]</scope>
    <source>
        <strain evidence="12">AATW-2023a</strain>
        <tissue evidence="12">Whole specimen</tissue>
    </source>
</reference>
<evidence type="ECO:0000256" key="8">
    <source>
        <dbReference type="ARBA" id="ARBA00023180"/>
    </source>
</evidence>
<feature type="domain" description="SRCR" evidence="11">
    <location>
        <begin position="248"/>
        <end position="344"/>
    </location>
</feature>
<name>A0AAN8Q7M4_PATCE</name>
<dbReference type="AlphaFoldDB" id="A0AAN8Q7M4"/>
<feature type="disulfide bond" evidence="9">
    <location>
        <begin position="741"/>
        <end position="751"/>
    </location>
</feature>
<dbReference type="GO" id="GO:0004720">
    <property type="term" value="F:protein-lysine 6-oxidase activity"/>
    <property type="evidence" value="ECO:0007669"/>
    <property type="project" value="TreeGrafter"/>
</dbReference>
<keyword evidence="3 10" id="KW-0732">Signal</keyword>
<dbReference type="InterPro" id="IPR001190">
    <property type="entry name" value="SRCR"/>
</dbReference>
<dbReference type="EMBL" id="JAZGQO010000001">
    <property type="protein sequence ID" value="KAK6195538.1"/>
    <property type="molecule type" value="Genomic_DNA"/>
</dbReference>
<evidence type="ECO:0000313" key="12">
    <source>
        <dbReference type="EMBL" id="KAK6195538.1"/>
    </source>
</evidence>